<dbReference type="CDD" id="cd07085">
    <property type="entry name" value="ALDH_F6_MMSDH"/>
    <property type="match status" value="1"/>
</dbReference>
<dbReference type="InterPro" id="IPR015590">
    <property type="entry name" value="Aldehyde_DH_dom"/>
</dbReference>
<dbReference type="InterPro" id="IPR010061">
    <property type="entry name" value="MeMal-semiAld_DH"/>
</dbReference>
<dbReference type="GO" id="GO:0006574">
    <property type="term" value="P:L-valine catabolic process"/>
    <property type="evidence" value="ECO:0007669"/>
    <property type="project" value="TreeGrafter"/>
</dbReference>
<dbReference type="PANTHER" id="PTHR43866:SF4">
    <property type="entry name" value="MALONATE-SEMIALDEHYDE DEHYDROGENASE"/>
    <property type="match status" value="1"/>
</dbReference>
<dbReference type="AlphaFoldDB" id="A0A6M0RII9"/>
<dbReference type="FunFam" id="3.40.605.10:FF:000003">
    <property type="entry name" value="Methylmalonate-semialdehyde dehydrogenase [acylating]"/>
    <property type="match status" value="1"/>
</dbReference>
<dbReference type="InterPro" id="IPR016160">
    <property type="entry name" value="Ald_DH_CS_CYS"/>
</dbReference>
<sequence length="489" mass="53072">MKQLKNYIAGTWQQSKTTDYLEVINPATNVLLAEVPLSLANELDQAATAASEAFSSWRRIPPTSRIQYLFKLKTLLEEHREDLAKTITEECGKTLKESQGELQRAIENVEVACGIPTLMQGHNSEDIARGIDESMIRQPLGVVGVIAPFNFPAMIPFWFFPYAIACGNTCIIKPSEKVPQTMEKIMDLVDQTGLPAGVMNVVNGSKTVVDALLDHPTVKAISFVGSSPVAKYIYRRAAENGKRVQCQGGAKNPVVILPDADLEMTTQIVADSAFGCAGQRCLAASLAITVGSVKADFTDAIVEAAQQRVVGNGLDDGVQMGAVINQGSCDRIQSLTQTGIDEGGKLLVDGRNPKIPGYEEGSFVRPTLLQDIPLQGEVATTEIFGPVLGIIHADTLDDAIALVNQSRWGNMACLFTNSGAAARKFRYEAEAGNVGINIGVAAPMAFFPFSGWKESFYGDLHGQSQHAVEFFTQTKVVVERWPKEWSRQF</sequence>
<dbReference type="Proteomes" id="UP000481033">
    <property type="component" value="Unassembled WGS sequence"/>
</dbReference>
<dbReference type="PROSITE" id="PS00070">
    <property type="entry name" value="ALDEHYDE_DEHYDR_CYS"/>
    <property type="match status" value="1"/>
</dbReference>
<dbReference type="EMBL" id="QXHD01000004">
    <property type="protein sequence ID" value="NEZ55461.1"/>
    <property type="molecule type" value="Genomic_DNA"/>
</dbReference>
<accession>A0A6M0RII9</accession>
<name>A0A6M0RII9_9CYAN</name>
<dbReference type="InterPro" id="IPR016162">
    <property type="entry name" value="Ald_DH_N"/>
</dbReference>
<proteinExistence type="predicted"/>
<dbReference type="Gene3D" id="3.40.605.10">
    <property type="entry name" value="Aldehyde Dehydrogenase, Chain A, domain 1"/>
    <property type="match status" value="1"/>
</dbReference>
<organism evidence="5 6">
    <name type="scientific">Adonisia turfae CCMR0081</name>
    <dbReference type="NCBI Taxonomy" id="2292702"/>
    <lineage>
        <taxon>Bacteria</taxon>
        <taxon>Bacillati</taxon>
        <taxon>Cyanobacteriota</taxon>
        <taxon>Adonisia</taxon>
        <taxon>Adonisia turfae</taxon>
    </lineage>
</organism>
<protein>
    <recommendedName>
        <fullName evidence="1">methylmalonate-semialdehyde dehydrogenase (CoA acylating)</fullName>
        <ecNumber evidence="1">1.2.1.27</ecNumber>
    </recommendedName>
</protein>
<keyword evidence="6" id="KW-1185">Reference proteome</keyword>
<dbReference type="SUPFAM" id="SSF53720">
    <property type="entry name" value="ALDH-like"/>
    <property type="match status" value="1"/>
</dbReference>
<dbReference type="Pfam" id="PF00171">
    <property type="entry name" value="Aldedh"/>
    <property type="match status" value="1"/>
</dbReference>
<dbReference type="PANTHER" id="PTHR43866">
    <property type="entry name" value="MALONATE-SEMIALDEHYDE DEHYDROGENASE"/>
    <property type="match status" value="1"/>
</dbReference>
<dbReference type="NCBIfam" id="TIGR01722">
    <property type="entry name" value="MMSDH"/>
    <property type="match status" value="1"/>
</dbReference>
<evidence type="ECO:0000256" key="3">
    <source>
        <dbReference type="ARBA" id="ARBA00023027"/>
    </source>
</evidence>
<evidence type="ECO:0000259" key="4">
    <source>
        <dbReference type="Pfam" id="PF00171"/>
    </source>
</evidence>
<feature type="domain" description="Aldehyde dehydrogenase" evidence="4">
    <location>
        <begin position="12"/>
        <end position="477"/>
    </location>
</feature>
<dbReference type="EC" id="1.2.1.27" evidence="1"/>
<reference evidence="5 6" key="1">
    <citation type="journal article" date="2020" name="Microb. Ecol.">
        <title>Ecogenomics of the Marine Benthic Filamentous Cyanobacterium Adonisia.</title>
        <authorList>
            <person name="Walter J.M."/>
            <person name="Coutinho F.H."/>
            <person name="Leomil L."/>
            <person name="Hargreaves P.I."/>
            <person name="Campeao M.E."/>
            <person name="Vieira V.V."/>
            <person name="Silva B.S."/>
            <person name="Fistarol G.O."/>
            <person name="Salomon P.S."/>
            <person name="Sawabe T."/>
            <person name="Mino S."/>
            <person name="Hosokawa M."/>
            <person name="Miyashita H."/>
            <person name="Maruyama F."/>
            <person name="van Verk M.C."/>
            <person name="Dutilh B.E."/>
            <person name="Thompson C.C."/>
            <person name="Thompson F.L."/>
        </authorList>
    </citation>
    <scope>NUCLEOTIDE SEQUENCE [LARGE SCALE GENOMIC DNA]</scope>
    <source>
        <strain evidence="5 6">CCMR0081</strain>
    </source>
</reference>
<dbReference type="Gene3D" id="3.40.309.10">
    <property type="entry name" value="Aldehyde Dehydrogenase, Chain A, domain 2"/>
    <property type="match status" value="1"/>
</dbReference>
<keyword evidence="2 5" id="KW-0560">Oxidoreductase</keyword>
<gene>
    <name evidence="5" type="primary">mmsA</name>
    <name evidence="5" type="ORF">DXZ20_07170</name>
</gene>
<dbReference type="GO" id="GO:0004491">
    <property type="term" value="F:methylmalonate-semialdehyde dehydrogenase (acylating, NAD) activity"/>
    <property type="evidence" value="ECO:0007669"/>
    <property type="project" value="UniProtKB-EC"/>
</dbReference>
<evidence type="ECO:0000256" key="1">
    <source>
        <dbReference type="ARBA" id="ARBA00013048"/>
    </source>
</evidence>
<evidence type="ECO:0000313" key="5">
    <source>
        <dbReference type="EMBL" id="NEZ55461.1"/>
    </source>
</evidence>
<dbReference type="InterPro" id="IPR016163">
    <property type="entry name" value="Ald_DH_C"/>
</dbReference>
<dbReference type="FunFam" id="3.40.309.10:FF:000002">
    <property type="entry name" value="Methylmalonate-semialdehyde dehydrogenase (Acylating)"/>
    <property type="match status" value="1"/>
</dbReference>
<dbReference type="GO" id="GO:0006210">
    <property type="term" value="P:thymine catabolic process"/>
    <property type="evidence" value="ECO:0007669"/>
    <property type="project" value="TreeGrafter"/>
</dbReference>
<keyword evidence="3" id="KW-0520">NAD</keyword>
<dbReference type="InterPro" id="IPR016161">
    <property type="entry name" value="Ald_DH/histidinol_DH"/>
</dbReference>
<evidence type="ECO:0000313" key="6">
    <source>
        <dbReference type="Proteomes" id="UP000481033"/>
    </source>
</evidence>
<comment type="caution">
    <text evidence="5">The sequence shown here is derived from an EMBL/GenBank/DDBJ whole genome shotgun (WGS) entry which is preliminary data.</text>
</comment>
<dbReference type="RefSeq" id="WP_163697331.1">
    <property type="nucleotide sequence ID" value="NZ_QXHD01000004.1"/>
</dbReference>
<evidence type="ECO:0000256" key="2">
    <source>
        <dbReference type="ARBA" id="ARBA00023002"/>
    </source>
</evidence>